<dbReference type="HOGENOM" id="CLU_1251775_0_0_1"/>
<accession>E9HJU5</accession>
<proteinExistence type="predicted"/>
<reference evidence="2 3" key="1">
    <citation type="journal article" date="2011" name="Science">
        <title>The ecoresponsive genome of Daphnia pulex.</title>
        <authorList>
            <person name="Colbourne J.K."/>
            <person name="Pfrender M.E."/>
            <person name="Gilbert D."/>
            <person name="Thomas W.K."/>
            <person name="Tucker A."/>
            <person name="Oakley T.H."/>
            <person name="Tokishita S."/>
            <person name="Aerts A."/>
            <person name="Arnold G.J."/>
            <person name="Basu M.K."/>
            <person name="Bauer D.J."/>
            <person name="Caceres C.E."/>
            <person name="Carmel L."/>
            <person name="Casola C."/>
            <person name="Choi J.H."/>
            <person name="Detter J.C."/>
            <person name="Dong Q."/>
            <person name="Dusheyko S."/>
            <person name="Eads B.D."/>
            <person name="Frohlich T."/>
            <person name="Geiler-Samerotte K.A."/>
            <person name="Gerlach D."/>
            <person name="Hatcher P."/>
            <person name="Jogdeo S."/>
            <person name="Krijgsveld J."/>
            <person name="Kriventseva E.V."/>
            <person name="Kultz D."/>
            <person name="Laforsch C."/>
            <person name="Lindquist E."/>
            <person name="Lopez J."/>
            <person name="Manak J.R."/>
            <person name="Muller J."/>
            <person name="Pangilinan J."/>
            <person name="Patwardhan R.P."/>
            <person name="Pitluck S."/>
            <person name="Pritham E.J."/>
            <person name="Rechtsteiner A."/>
            <person name="Rho M."/>
            <person name="Rogozin I.B."/>
            <person name="Sakarya O."/>
            <person name="Salamov A."/>
            <person name="Schaack S."/>
            <person name="Shapiro H."/>
            <person name="Shiga Y."/>
            <person name="Skalitzky C."/>
            <person name="Smith Z."/>
            <person name="Souvorov A."/>
            <person name="Sung W."/>
            <person name="Tang Z."/>
            <person name="Tsuchiya D."/>
            <person name="Tu H."/>
            <person name="Vos H."/>
            <person name="Wang M."/>
            <person name="Wolf Y.I."/>
            <person name="Yamagata H."/>
            <person name="Yamada T."/>
            <person name="Ye Y."/>
            <person name="Shaw J.R."/>
            <person name="Andrews J."/>
            <person name="Crease T.J."/>
            <person name="Tang H."/>
            <person name="Lucas S.M."/>
            <person name="Robertson H.M."/>
            <person name="Bork P."/>
            <person name="Koonin E.V."/>
            <person name="Zdobnov E.M."/>
            <person name="Grigoriev I.V."/>
            <person name="Lynch M."/>
            <person name="Boore J.L."/>
        </authorList>
    </citation>
    <scope>NUCLEOTIDE SEQUENCE [LARGE SCALE GENOMIC DNA]</scope>
</reference>
<evidence type="ECO:0000313" key="3">
    <source>
        <dbReference type="Proteomes" id="UP000000305"/>
    </source>
</evidence>
<dbReference type="PANTHER" id="PTHR34008">
    <property type="entry name" value="REPETITIVE PROLINE-RICH CELL WALL PROTEIN 1"/>
    <property type="match status" value="1"/>
</dbReference>
<organism evidence="2 3">
    <name type="scientific">Daphnia pulex</name>
    <name type="common">Water flea</name>
    <dbReference type="NCBI Taxonomy" id="6669"/>
    <lineage>
        <taxon>Eukaryota</taxon>
        <taxon>Metazoa</taxon>
        <taxon>Ecdysozoa</taxon>
        <taxon>Arthropoda</taxon>
        <taxon>Crustacea</taxon>
        <taxon>Branchiopoda</taxon>
        <taxon>Diplostraca</taxon>
        <taxon>Cladocera</taxon>
        <taxon>Anomopoda</taxon>
        <taxon>Daphniidae</taxon>
        <taxon>Daphnia</taxon>
    </lineage>
</organism>
<sequence>MKRGIPQFLGPIFLMLLGLAIVAFNGNFAAEIVNVREMKVEHRSDDFESLRTETRDHHHGHNNGFFPSKSHNKPKKPKSSYGTPRPQYGAPTKSYYSPPKGNYESPSYSKPSPAYNPPPYRPPVYSSPNYSPPSYNPPAYVPAYTEQAPAYQPPAYSPPAYSPPAPAYSKPSYPLPSEPEYPYKVAPETYKGVDKSVSNYDDFPTFDEFFKKSLKFDQFKI</sequence>
<dbReference type="AlphaFoldDB" id="E9HJU5"/>
<evidence type="ECO:0000313" key="2">
    <source>
        <dbReference type="EMBL" id="EFX68009.1"/>
    </source>
</evidence>
<dbReference type="Proteomes" id="UP000000305">
    <property type="component" value="Unassembled WGS sequence"/>
</dbReference>
<dbReference type="KEGG" id="dpx:DAPPUDRAFT_301722"/>
<dbReference type="InParanoid" id="E9HJU5"/>
<evidence type="ECO:0000256" key="1">
    <source>
        <dbReference type="SAM" id="MobiDB-lite"/>
    </source>
</evidence>
<dbReference type="STRING" id="6669.E9HJU5"/>
<dbReference type="PANTHER" id="PTHR34008:SF2">
    <property type="entry name" value="REPETITIVE PROLINE-RICH CELL WALL PROTEIN 1"/>
    <property type="match status" value="1"/>
</dbReference>
<name>E9HJU5_DAPPU</name>
<dbReference type="OrthoDB" id="10440197at2759"/>
<gene>
    <name evidence="2" type="ORF">DAPPUDRAFT_301722</name>
</gene>
<keyword evidence="3" id="KW-1185">Reference proteome</keyword>
<dbReference type="EMBL" id="GL732664">
    <property type="protein sequence ID" value="EFX68009.1"/>
    <property type="molecule type" value="Genomic_DNA"/>
</dbReference>
<feature type="region of interest" description="Disordered" evidence="1">
    <location>
        <begin position="53"/>
        <end position="115"/>
    </location>
</feature>
<protein>
    <submittedName>
        <fullName evidence="2">Uncharacterized protein</fullName>
    </submittedName>
</protein>
<dbReference type="OMA" id="EEYNDPG"/>